<accession>A0A495V9B6</accession>
<sequence>MDFALARPPYRLAPTLRAYSLPRSAWECRRDAPRPCRDADAHPRRCDPCRHVTAPPRDAERRDYTPTRSVGASWLDERGSELPYWLAPTLRVGVSSGRSASLPPCRRAPPPVRPAPCTAAPPAAFPGALTRSHAPRGSVAGTLRVPAAMPTRTPGAATRVGTRPRRHATQSVGASWLEGRGSELPYRLAPTLRVGVSPGRSASLPPCRRAPPPVRPAPMHGRAPRGLPRRVNPTTGRADR</sequence>
<reference evidence="2 3" key="1">
    <citation type="submission" date="2018-10" db="EMBL/GenBank/DDBJ databases">
        <title>Genomic Encyclopedia of Archaeal and Bacterial Type Strains, Phase II (KMG-II): from individual species to whole genera.</title>
        <authorList>
            <person name="Goeker M."/>
        </authorList>
    </citation>
    <scope>NUCLEOTIDE SEQUENCE [LARGE SCALE GENOMIC DNA]</scope>
    <source>
        <strain evidence="2 3">DSM 235</strain>
    </source>
</reference>
<feature type="region of interest" description="Disordered" evidence="1">
    <location>
        <begin position="149"/>
        <end position="172"/>
    </location>
</feature>
<evidence type="ECO:0000313" key="2">
    <source>
        <dbReference type="EMBL" id="RKT45213.1"/>
    </source>
</evidence>
<proteinExistence type="predicted"/>
<dbReference type="Proteomes" id="UP000274556">
    <property type="component" value="Unassembled WGS sequence"/>
</dbReference>
<comment type="caution">
    <text evidence="2">The sequence shown here is derived from an EMBL/GenBank/DDBJ whole genome shotgun (WGS) entry which is preliminary data.</text>
</comment>
<name>A0A495V9B6_9GAMM</name>
<dbReference type="EMBL" id="RBXL01000001">
    <property type="protein sequence ID" value="RKT45213.1"/>
    <property type="molecule type" value="Genomic_DNA"/>
</dbReference>
<keyword evidence="3" id="KW-1185">Reference proteome</keyword>
<evidence type="ECO:0000256" key="1">
    <source>
        <dbReference type="SAM" id="MobiDB-lite"/>
    </source>
</evidence>
<evidence type="ECO:0000313" key="3">
    <source>
        <dbReference type="Proteomes" id="UP000274556"/>
    </source>
</evidence>
<organism evidence="2 3">
    <name type="scientific">Thiocapsa rosea</name>
    <dbReference type="NCBI Taxonomy" id="69360"/>
    <lineage>
        <taxon>Bacteria</taxon>
        <taxon>Pseudomonadati</taxon>
        <taxon>Pseudomonadota</taxon>
        <taxon>Gammaproteobacteria</taxon>
        <taxon>Chromatiales</taxon>
        <taxon>Chromatiaceae</taxon>
        <taxon>Thiocapsa</taxon>
    </lineage>
</organism>
<dbReference type="AlphaFoldDB" id="A0A495V9B6"/>
<protein>
    <submittedName>
        <fullName evidence="2">Uncharacterized protein</fullName>
    </submittedName>
</protein>
<gene>
    <name evidence="2" type="ORF">BDD21_2632</name>
</gene>
<feature type="region of interest" description="Disordered" evidence="1">
    <location>
        <begin position="196"/>
        <end position="240"/>
    </location>
</feature>